<dbReference type="Proteomes" id="UP001458880">
    <property type="component" value="Unassembled WGS sequence"/>
</dbReference>
<evidence type="ECO:0000313" key="1">
    <source>
        <dbReference type="EMBL" id="KAK9694960.1"/>
    </source>
</evidence>
<sequence>MHQKAPLNIYEQLFGEEPSSDETITCGTALVTAISEADEKKWMETLEKEPSSDETITCGTALVTAISEADEKKWMETLEMMIMFVVPK</sequence>
<dbReference type="AlphaFoldDB" id="A0AAW1IXK3"/>
<proteinExistence type="predicted"/>
<keyword evidence="2" id="KW-1185">Reference proteome</keyword>
<reference evidence="1 2" key="1">
    <citation type="journal article" date="2024" name="BMC Genomics">
        <title>De novo assembly and annotation of Popillia japonica's genome with initial clues to its potential as an invasive pest.</title>
        <authorList>
            <person name="Cucini C."/>
            <person name="Boschi S."/>
            <person name="Funari R."/>
            <person name="Cardaioli E."/>
            <person name="Iannotti N."/>
            <person name="Marturano G."/>
            <person name="Paoli F."/>
            <person name="Bruttini M."/>
            <person name="Carapelli A."/>
            <person name="Frati F."/>
            <person name="Nardi F."/>
        </authorList>
    </citation>
    <scope>NUCLEOTIDE SEQUENCE [LARGE SCALE GENOMIC DNA]</scope>
    <source>
        <strain evidence="1">DMR45628</strain>
    </source>
</reference>
<comment type="caution">
    <text evidence="1">The sequence shown here is derived from an EMBL/GenBank/DDBJ whole genome shotgun (WGS) entry which is preliminary data.</text>
</comment>
<name>A0AAW1IXK3_POPJA</name>
<protein>
    <submittedName>
        <fullName evidence="1">Uncharacterized protein</fullName>
    </submittedName>
</protein>
<dbReference type="EMBL" id="JASPKY010000497">
    <property type="protein sequence ID" value="KAK9694960.1"/>
    <property type="molecule type" value="Genomic_DNA"/>
</dbReference>
<accession>A0AAW1IXK3</accession>
<gene>
    <name evidence="1" type="ORF">QE152_g33188</name>
</gene>
<organism evidence="1 2">
    <name type="scientific">Popillia japonica</name>
    <name type="common">Japanese beetle</name>
    <dbReference type="NCBI Taxonomy" id="7064"/>
    <lineage>
        <taxon>Eukaryota</taxon>
        <taxon>Metazoa</taxon>
        <taxon>Ecdysozoa</taxon>
        <taxon>Arthropoda</taxon>
        <taxon>Hexapoda</taxon>
        <taxon>Insecta</taxon>
        <taxon>Pterygota</taxon>
        <taxon>Neoptera</taxon>
        <taxon>Endopterygota</taxon>
        <taxon>Coleoptera</taxon>
        <taxon>Polyphaga</taxon>
        <taxon>Scarabaeiformia</taxon>
        <taxon>Scarabaeidae</taxon>
        <taxon>Rutelinae</taxon>
        <taxon>Popillia</taxon>
    </lineage>
</organism>
<evidence type="ECO:0000313" key="2">
    <source>
        <dbReference type="Proteomes" id="UP001458880"/>
    </source>
</evidence>